<dbReference type="SUPFAM" id="SSF57701">
    <property type="entry name" value="Zn2/Cys6 DNA-binding domain"/>
    <property type="match status" value="1"/>
</dbReference>
<name>A0A319E0R3_9EURO</name>
<dbReference type="Proteomes" id="UP000247810">
    <property type="component" value="Unassembled WGS sequence"/>
</dbReference>
<feature type="domain" description="Zn(2)-C6 fungal-type" evidence="6">
    <location>
        <begin position="19"/>
        <end position="48"/>
    </location>
</feature>
<keyword evidence="3" id="KW-0804">Transcription</keyword>
<dbReference type="InterPro" id="IPR036864">
    <property type="entry name" value="Zn2-C6_fun-type_DNA-bd_sf"/>
</dbReference>
<evidence type="ECO:0000313" key="7">
    <source>
        <dbReference type="EMBL" id="PYH94088.1"/>
    </source>
</evidence>
<evidence type="ECO:0000256" key="3">
    <source>
        <dbReference type="ARBA" id="ARBA00023163"/>
    </source>
</evidence>
<dbReference type="OrthoDB" id="5069333at2759"/>
<feature type="compositionally biased region" description="Polar residues" evidence="5">
    <location>
        <begin position="77"/>
        <end position="87"/>
    </location>
</feature>
<dbReference type="PROSITE" id="PS00463">
    <property type="entry name" value="ZN2_CY6_FUNGAL_1"/>
    <property type="match status" value="1"/>
</dbReference>
<keyword evidence="2" id="KW-0238">DNA-binding</keyword>
<dbReference type="CDD" id="cd00067">
    <property type="entry name" value="GAL4"/>
    <property type="match status" value="1"/>
</dbReference>
<dbReference type="Gene3D" id="4.10.240.10">
    <property type="entry name" value="Zn(2)-C6 fungal-type DNA-binding domain"/>
    <property type="match status" value="1"/>
</dbReference>
<evidence type="ECO:0000259" key="6">
    <source>
        <dbReference type="PROSITE" id="PS50048"/>
    </source>
</evidence>
<dbReference type="InterPro" id="IPR001138">
    <property type="entry name" value="Zn2Cys6_DnaBD"/>
</dbReference>
<dbReference type="Pfam" id="PF00172">
    <property type="entry name" value="Zn_clus"/>
    <property type="match status" value="1"/>
</dbReference>
<evidence type="ECO:0000256" key="5">
    <source>
        <dbReference type="SAM" id="MobiDB-lite"/>
    </source>
</evidence>
<evidence type="ECO:0000313" key="8">
    <source>
        <dbReference type="Proteomes" id="UP000247810"/>
    </source>
</evidence>
<organism evidence="7 8">
    <name type="scientific">Aspergillus ellipticus CBS 707.79</name>
    <dbReference type="NCBI Taxonomy" id="1448320"/>
    <lineage>
        <taxon>Eukaryota</taxon>
        <taxon>Fungi</taxon>
        <taxon>Dikarya</taxon>
        <taxon>Ascomycota</taxon>
        <taxon>Pezizomycotina</taxon>
        <taxon>Eurotiomycetes</taxon>
        <taxon>Eurotiomycetidae</taxon>
        <taxon>Eurotiales</taxon>
        <taxon>Aspergillaceae</taxon>
        <taxon>Aspergillus</taxon>
        <taxon>Aspergillus subgen. Circumdati</taxon>
    </lineage>
</organism>
<dbReference type="PROSITE" id="PS50048">
    <property type="entry name" value="ZN2_CY6_FUNGAL_2"/>
    <property type="match status" value="1"/>
</dbReference>
<dbReference type="GO" id="GO:0009893">
    <property type="term" value="P:positive regulation of metabolic process"/>
    <property type="evidence" value="ECO:0007669"/>
    <property type="project" value="UniProtKB-ARBA"/>
</dbReference>
<gene>
    <name evidence="7" type="ORF">BO71DRAFT_240081</name>
</gene>
<evidence type="ECO:0000256" key="1">
    <source>
        <dbReference type="ARBA" id="ARBA00023015"/>
    </source>
</evidence>
<keyword evidence="8" id="KW-1185">Reference proteome</keyword>
<proteinExistence type="predicted"/>
<feature type="region of interest" description="Disordered" evidence="5">
    <location>
        <begin position="51"/>
        <end position="111"/>
    </location>
</feature>
<protein>
    <recommendedName>
        <fullName evidence="6">Zn(2)-C6 fungal-type domain-containing protein</fullName>
    </recommendedName>
</protein>
<sequence>MGPPSTTTTTTTTTTLRRSCVFCRSRKIRCSGETICSACQKRNLSCVYSPEAKKGRPKQKGIATPSPLASHLHPVNEQGTFPSSSGTGAEGAPRSDRARQPAAGSTPDFPVGDELERRFNIWFITYIGPRTGIVEDSISSYQRSSQQSREVAPTSFLPSYDGLLSFMACEMVGSLPLRFSHLGAHRLSSPYQNFYIASLAADPAMTMFDRIGHHTVHPMALGKHRILQLVDVWFSMHPLSSLVSKTLLTSDIQDDTVDEALLAMILAGAFEVQPNLGGFDENPNSDPHALAHFAASQLKQRSLSLTDPTILSTPQTMLLIGWRELSLGHTRRSTCFADYALRIISGVYVFWQGDKTRVRSRKLNGVDVGVVEQELVRNLYWLCFSVIAWASMQINLPFAPLTPEKTPDFPCSNEMESTILHLDSASGNISTLQAQVQAMRSLWPLSHITSTVAHVYLLYLDEPAEKRAAQSTPWQKQHLHQLHQLFQPSFDRYMLALRVRGMLLQAVELVKNEITTIPTQAFLLNAYHALTIHMVFAADRAGQQPRVSSSVIDSFCQSAFALLAITQQKPLRPTSPMPAPKADGLDGTHMTVFGLETCSRALLYIYSRYTQGSTEEQDTIAMRQDQLRSIADQLHQVCKDDSVLRLGSAISSVRKRFKYVKLAFQAALDSSPASTASPVPPLPSSIQDESNSWTFANDILDPGLGLGQTSSLLLDSASLGPLSALGPDTALAFPEPLTEIIDPSFFVGDPAAGTHLGFSGHVKTSMQQQIYTGLEELGPEPDPDFINLLSQGLCNNPTLH</sequence>
<dbReference type="GO" id="GO:0003677">
    <property type="term" value="F:DNA binding"/>
    <property type="evidence" value="ECO:0007669"/>
    <property type="project" value="UniProtKB-KW"/>
</dbReference>
<dbReference type="STRING" id="1448320.A0A319E0R3"/>
<dbReference type="GO" id="GO:0000981">
    <property type="term" value="F:DNA-binding transcription factor activity, RNA polymerase II-specific"/>
    <property type="evidence" value="ECO:0007669"/>
    <property type="project" value="InterPro"/>
</dbReference>
<dbReference type="PANTHER" id="PTHR31668">
    <property type="entry name" value="GLUCOSE TRANSPORT TRANSCRIPTION REGULATOR RGT1-RELATED-RELATED"/>
    <property type="match status" value="1"/>
</dbReference>
<reference evidence="7 8" key="1">
    <citation type="submission" date="2018-02" db="EMBL/GenBank/DDBJ databases">
        <title>The genomes of Aspergillus section Nigri reveals drivers in fungal speciation.</title>
        <authorList>
            <consortium name="DOE Joint Genome Institute"/>
            <person name="Vesth T.C."/>
            <person name="Nybo J."/>
            <person name="Theobald S."/>
            <person name="Brandl J."/>
            <person name="Frisvad J.C."/>
            <person name="Nielsen K.F."/>
            <person name="Lyhne E.K."/>
            <person name="Kogle M.E."/>
            <person name="Kuo A."/>
            <person name="Riley R."/>
            <person name="Clum A."/>
            <person name="Nolan M."/>
            <person name="Lipzen A."/>
            <person name="Salamov A."/>
            <person name="Henrissat B."/>
            <person name="Wiebenga A."/>
            <person name="De vries R.P."/>
            <person name="Grigoriev I.V."/>
            <person name="Mortensen U.H."/>
            <person name="Andersen M.R."/>
            <person name="Baker S.E."/>
        </authorList>
    </citation>
    <scope>NUCLEOTIDE SEQUENCE [LARGE SCALE GENOMIC DNA]</scope>
    <source>
        <strain evidence="7 8">CBS 707.79</strain>
    </source>
</reference>
<dbReference type="AlphaFoldDB" id="A0A319E0R3"/>
<dbReference type="SMART" id="SM00066">
    <property type="entry name" value="GAL4"/>
    <property type="match status" value="1"/>
</dbReference>
<evidence type="ECO:0000256" key="2">
    <source>
        <dbReference type="ARBA" id="ARBA00023125"/>
    </source>
</evidence>
<dbReference type="CDD" id="cd12148">
    <property type="entry name" value="fungal_TF_MHR"/>
    <property type="match status" value="1"/>
</dbReference>
<accession>A0A319E0R3</accession>
<dbReference type="GO" id="GO:0008270">
    <property type="term" value="F:zinc ion binding"/>
    <property type="evidence" value="ECO:0007669"/>
    <property type="project" value="InterPro"/>
</dbReference>
<dbReference type="VEuPathDB" id="FungiDB:BO71DRAFT_240081"/>
<dbReference type="InterPro" id="IPR050797">
    <property type="entry name" value="Carb_Metab_Trans_Reg"/>
</dbReference>
<dbReference type="EMBL" id="KZ825879">
    <property type="protein sequence ID" value="PYH94088.1"/>
    <property type="molecule type" value="Genomic_DNA"/>
</dbReference>
<keyword evidence="1" id="KW-0805">Transcription regulation</keyword>
<evidence type="ECO:0000256" key="4">
    <source>
        <dbReference type="ARBA" id="ARBA00023242"/>
    </source>
</evidence>
<keyword evidence="4" id="KW-0539">Nucleus</keyword>